<dbReference type="GO" id="GO:0016491">
    <property type="term" value="F:oxidoreductase activity"/>
    <property type="evidence" value="ECO:0007669"/>
    <property type="project" value="InterPro"/>
</dbReference>
<keyword evidence="9 11" id="KW-0411">Iron-sulfur</keyword>
<feature type="binding site" evidence="11">
    <location>
        <position position="215"/>
    </location>
    <ligand>
        <name>[2Fe-2S] cluster</name>
        <dbReference type="ChEBI" id="CHEBI:190135"/>
    </ligand>
</feature>
<evidence type="ECO:0000256" key="6">
    <source>
        <dbReference type="ARBA" id="ARBA00022827"/>
    </source>
</evidence>
<name>D3SQ35_THEAH</name>
<evidence type="ECO:0000313" key="14">
    <source>
        <dbReference type="Proteomes" id="UP000002043"/>
    </source>
</evidence>
<keyword evidence="5 11" id="KW-0479">Metal-binding</keyword>
<dbReference type="STRING" id="638303.Thal_0639"/>
<keyword evidence="2" id="KW-0813">Transport</keyword>
<dbReference type="GO" id="GO:0051537">
    <property type="term" value="F:2 iron, 2 sulfur cluster binding"/>
    <property type="evidence" value="ECO:0007669"/>
    <property type="project" value="UniProtKB-KW"/>
</dbReference>
<gene>
    <name evidence="13" type="ordered locus">Thal_0639</name>
</gene>
<dbReference type="InterPro" id="IPR012165">
    <property type="entry name" value="Cyt_c3_hydrogenase_gsu"/>
</dbReference>
<dbReference type="PANTHER" id="PTHR43513:SF3">
    <property type="entry name" value="DIHYDROOROTATE DEHYDROGENASE B (NAD(+)), ELECTRON TRANSFER SUBUNIT-RELATED"/>
    <property type="match status" value="1"/>
</dbReference>
<comment type="cofactor">
    <cofactor evidence="10">
        <name>[2Fe-2S] cluster</name>
        <dbReference type="ChEBI" id="CHEBI:190135"/>
    </cofactor>
</comment>
<evidence type="ECO:0000256" key="8">
    <source>
        <dbReference type="ARBA" id="ARBA00023004"/>
    </source>
</evidence>
<keyword evidence="8 11" id="KW-0408">Iron</keyword>
<dbReference type="PIRSF" id="PIRSF006816">
    <property type="entry name" value="Cyc3_hyd_g"/>
    <property type="match status" value="1"/>
</dbReference>
<evidence type="ECO:0000313" key="13">
    <source>
        <dbReference type="EMBL" id="ADC89272.1"/>
    </source>
</evidence>
<accession>D3SQ35</accession>
<sequence length="249" mass="27174">MKDLQLKVLRNEPLSHNTWLMELEGGPVVDLLKPGHFVMMRSWKSLDPLGRRAFAVADATESSFTIMYQVVGRATALLSQVREGEEVSVLAPLGKGLFSTEGDKHLLVGGGIGMAGLTFLGKKLIRMGKEVLVAYGARTKRELALLHWLKREGFEVLLYTEDGSEGKKGSVVDVLDYVDSTWTVHACGPVGMLRAIKNRSAGRRVFLSLEARMACGWGVCLGCVVGKEKGGYARVCYEGPVFEASEVVL</sequence>
<feature type="binding site" evidence="11">
    <location>
        <position position="236"/>
    </location>
    <ligand>
        <name>[2Fe-2S] cluster</name>
        <dbReference type="ChEBI" id="CHEBI:190135"/>
    </ligand>
</feature>
<dbReference type="GO" id="GO:0050660">
    <property type="term" value="F:flavin adenine dinucleotide binding"/>
    <property type="evidence" value="ECO:0007669"/>
    <property type="project" value="InterPro"/>
</dbReference>
<dbReference type="Gene3D" id="2.40.30.10">
    <property type="entry name" value="Translation factors"/>
    <property type="match status" value="1"/>
</dbReference>
<comment type="cofactor">
    <cofactor evidence="11">
        <name>[2Fe-2S] cluster</name>
        <dbReference type="ChEBI" id="CHEBI:190135"/>
    </cofactor>
    <text evidence="11">Binds 1 [2Fe-2S] cluster per subunit.</text>
</comment>
<evidence type="ECO:0000259" key="12">
    <source>
        <dbReference type="PROSITE" id="PS51384"/>
    </source>
</evidence>
<evidence type="ECO:0000256" key="7">
    <source>
        <dbReference type="ARBA" id="ARBA00022982"/>
    </source>
</evidence>
<organism evidence="13 14">
    <name type="scientific">Thermocrinis albus (strain DSM 14484 / JCM 11386 / HI 11/12)</name>
    <dbReference type="NCBI Taxonomy" id="638303"/>
    <lineage>
        <taxon>Bacteria</taxon>
        <taxon>Pseudomonadati</taxon>
        <taxon>Aquificota</taxon>
        <taxon>Aquificia</taxon>
        <taxon>Aquificales</taxon>
        <taxon>Aquificaceae</taxon>
        <taxon>Thermocrinis</taxon>
    </lineage>
</organism>
<evidence type="ECO:0000256" key="3">
    <source>
        <dbReference type="ARBA" id="ARBA00022630"/>
    </source>
</evidence>
<dbReference type="OrthoDB" id="9789468at2"/>
<dbReference type="Pfam" id="PF10418">
    <property type="entry name" value="DHODB_Fe-S_bind"/>
    <property type="match status" value="1"/>
</dbReference>
<keyword evidence="7" id="KW-0249">Electron transport</keyword>
<dbReference type="eggNOG" id="COG0543">
    <property type="taxonomic scope" value="Bacteria"/>
</dbReference>
<evidence type="ECO:0000256" key="4">
    <source>
        <dbReference type="ARBA" id="ARBA00022714"/>
    </source>
</evidence>
<dbReference type="InterPro" id="IPR017927">
    <property type="entry name" value="FAD-bd_FR_type"/>
</dbReference>
<dbReference type="Proteomes" id="UP000002043">
    <property type="component" value="Chromosome"/>
</dbReference>
<dbReference type="SUPFAM" id="SSF52343">
    <property type="entry name" value="Ferredoxin reductase-like, C-terminal NADP-linked domain"/>
    <property type="match status" value="1"/>
</dbReference>
<dbReference type="EMBL" id="CP001931">
    <property type="protein sequence ID" value="ADC89272.1"/>
    <property type="molecule type" value="Genomic_DNA"/>
</dbReference>
<dbReference type="InterPro" id="IPR039261">
    <property type="entry name" value="FNR_nucleotide-bd"/>
</dbReference>
<evidence type="ECO:0000256" key="11">
    <source>
        <dbReference type="PIRSR" id="PIRSR006816-2"/>
    </source>
</evidence>
<dbReference type="RefSeq" id="WP_012991679.1">
    <property type="nucleotide sequence ID" value="NC_013894.1"/>
</dbReference>
<dbReference type="SUPFAM" id="SSF63380">
    <property type="entry name" value="Riboflavin synthase domain-like"/>
    <property type="match status" value="1"/>
</dbReference>
<dbReference type="HOGENOM" id="CLU_003827_1_2_0"/>
<dbReference type="PANTHER" id="PTHR43513">
    <property type="entry name" value="DIHYDROOROTATE DEHYDROGENASE B (NAD(+)), ELECTRON TRANSFER SUBUNIT"/>
    <property type="match status" value="1"/>
</dbReference>
<keyword evidence="4 11" id="KW-0001">2Fe-2S</keyword>
<keyword evidence="14" id="KW-1185">Reference proteome</keyword>
<feature type="binding site" evidence="11">
    <location>
        <position position="223"/>
    </location>
    <ligand>
        <name>[2Fe-2S] cluster</name>
        <dbReference type="ChEBI" id="CHEBI:190135"/>
    </ligand>
</feature>
<dbReference type="InterPro" id="IPR050353">
    <property type="entry name" value="PyrK_electron_transfer"/>
</dbReference>
<evidence type="ECO:0000256" key="9">
    <source>
        <dbReference type="ARBA" id="ARBA00023014"/>
    </source>
</evidence>
<proteinExistence type="inferred from homology"/>
<reference evidence="14" key="1">
    <citation type="journal article" date="2010" name="Stand. Genomic Sci.">
        <title>Complete genome sequence of Thermocrinis albus type strain (HI 11/12T).</title>
        <authorList>
            <person name="Wirth R."/>
            <person name="Sikorski J."/>
            <person name="Brambilla E."/>
            <person name="Misra M."/>
            <person name="Lapidus A."/>
            <person name="Copeland A."/>
            <person name="Nolan M."/>
            <person name="Lucas S."/>
            <person name="Chen F."/>
            <person name="Tice H."/>
            <person name="Cheng J.F."/>
            <person name="Han C."/>
            <person name="Detter J.C."/>
            <person name="Tapia R."/>
            <person name="Bruce D."/>
            <person name="Goodwin L."/>
            <person name="Pitluck S."/>
            <person name="Pati A."/>
            <person name="Anderson I."/>
            <person name="Ivanova N."/>
            <person name="Mavromatis K."/>
            <person name="Mikhailova N."/>
            <person name="Chen A."/>
            <person name="Palaniappan K."/>
            <person name="Bilek Y."/>
            <person name="Hader T."/>
            <person name="Land M."/>
            <person name="Hauser L."/>
            <person name="Chang Y.J."/>
            <person name="Jeffries C.D."/>
            <person name="Tindall B.J."/>
            <person name="Rohde M."/>
            <person name="Goker M."/>
            <person name="Bristow J."/>
            <person name="Eisen J.A."/>
            <person name="Markowitz V."/>
            <person name="Hugenholtz P."/>
            <person name="Kyrpides N.C."/>
            <person name="Klenk H.P."/>
        </authorList>
    </citation>
    <scope>NUCLEOTIDE SEQUENCE [LARGE SCALE GENOMIC DNA]</scope>
    <source>
        <strain evidence="14">DSM 14484 / JCM 11386 / HI 11/12</strain>
    </source>
</reference>
<evidence type="ECO:0000256" key="5">
    <source>
        <dbReference type="ARBA" id="ARBA00022723"/>
    </source>
</evidence>
<feature type="domain" description="FAD-binding FR-type" evidence="12">
    <location>
        <begin position="1"/>
        <end position="99"/>
    </location>
</feature>
<dbReference type="InterPro" id="IPR017938">
    <property type="entry name" value="Riboflavin_synthase-like_b-brl"/>
</dbReference>
<dbReference type="InterPro" id="IPR019480">
    <property type="entry name" value="Dihydroorotate_DH_Fe-S-bd"/>
</dbReference>
<evidence type="ECO:0000256" key="1">
    <source>
        <dbReference type="ARBA" id="ARBA00006422"/>
    </source>
</evidence>
<protein>
    <submittedName>
        <fullName evidence="13">Dihydroorotate dehydrogenase, electron transfer subunit, iron-sulphur cluster binding domain protein</fullName>
    </submittedName>
</protein>
<dbReference type="PROSITE" id="PS51384">
    <property type="entry name" value="FAD_FR"/>
    <property type="match status" value="1"/>
</dbReference>
<dbReference type="AlphaFoldDB" id="D3SQ35"/>
<dbReference type="KEGG" id="tal:Thal_0639"/>
<keyword evidence="3" id="KW-0285">Flavoprotein</keyword>
<keyword evidence="6" id="KW-0274">FAD</keyword>
<dbReference type="CDD" id="cd06218">
    <property type="entry name" value="DHOD_e_trans"/>
    <property type="match status" value="1"/>
</dbReference>
<dbReference type="Gene3D" id="3.40.50.80">
    <property type="entry name" value="Nucleotide-binding domain of ferredoxin-NADP reductase (FNR) module"/>
    <property type="match status" value="1"/>
</dbReference>
<dbReference type="GO" id="GO:0046872">
    <property type="term" value="F:metal ion binding"/>
    <property type="evidence" value="ECO:0007669"/>
    <property type="project" value="UniProtKB-KW"/>
</dbReference>
<comment type="similarity">
    <text evidence="1">Belongs to the PyrK family.</text>
</comment>
<evidence type="ECO:0000256" key="10">
    <source>
        <dbReference type="ARBA" id="ARBA00034078"/>
    </source>
</evidence>
<dbReference type="GO" id="GO:0006221">
    <property type="term" value="P:pyrimidine nucleotide biosynthetic process"/>
    <property type="evidence" value="ECO:0007669"/>
    <property type="project" value="InterPro"/>
</dbReference>
<dbReference type="InterPro" id="IPR037117">
    <property type="entry name" value="Dihydroorotate_DH_ele_sf"/>
</dbReference>
<dbReference type="Gene3D" id="2.10.240.10">
    <property type="entry name" value="Dihydroorotate dehydrogenase, electron transfer subunit"/>
    <property type="match status" value="1"/>
</dbReference>
<feature type="binding site" evidence="11">
    <location>
        <position position="220"/>
    </location>
    <ligand>
        <name>[2Fe-2S] cluster</name>
        <dbReference type="ChEBI" id="CHEBI:190135"/>
    </ligand>
</feature>
<evidence type="ECO:0000256" key="2">
    <source>
        <dbReference type="ARBA" id="ARBA00022448"/>
    </source>
</evidence>